<dbReference type="RefSeq" id="WP_131445837.1">
    <property type="nucleotide sequence ID" value="NZ_SJZB01000026.1"/>
</dbReference>
<name>A0A4R1BEJ4_9PROT</name>
<feature type="chain" id="PRO_5020643736" evidence="1">
    <location>
        <begin position="20"/>
        <end position="298"/>
    </location>
</feature>
<gene>
    <name evidence="2" type="ORF">EZJ19_06620</name>
</gene>
<protein>
    <submittedName>
        <fullName evidence="2">Zinc ABC transporter substrate-binding protein</fullName>
    </submittedName>
</protein>
<dbReference type="Proteomes" id="UP000295443">
    <property type="component" value="Unassembled WGS sequence"/>
</dbReference>
<dbReference type="PANTHER" id="PTHR42953">
    <property type="entry name" value="HIGH-AFFINITY ZINC UPTAKE SYSTEM PROTEIN ZNUA-RELATED"/>
    <property type="match status" value="1"/>
</dbReference>
<dbReference type="InterPro" id="IPR050492">
    <property type="entry name" value="Bact_metal-bind_prot9"/>
</dbReference>
<comment type="caution">
    <text evidence="2">The sequence shown here is derived from an EMBL/GenBank/DDBJ whole genome shotgun (WGS) entry which is preliminary data.</text>
</comment>
<dbReference type="OrthoDB" id="9810636at2"/>
<reference evidence="2 3" key="1">
    <citation type="submission" date="2019-03" db="EMBL/GenBank/DDBJ databases">
        <title>Genome sequence of Thiobacillaceae bacterium LSR1, a sulfur-oxidizing bacterium isolated from freshwater sediment.</title>
        <authorList>
            <person name="Li S."/>
        </authorList>
    </citation>
    <scope>NUCLEOTIDE SEQUENCE [LARGE SCALE GENOMIC DNA]</scope>
    <source>
        <strain evidence="2 3">LSR1</strain>
    </source>
</reference>
<keyword evidence="1" id="KW-0732">Signal</keyword>
<dbReference type="SUPFAM" id="SSF53807">
    <property type="entry name" value="Helical backbone' metal receptor"/>
    <property type="match status" value="1"/>
</dbReference>
<dbReference type="GO" id="GO:0046872">
    <property type="term" value="F:metal ion binding"/>
    <property type="evidence" value="ECO:0007669"/>
    <property type="project" value="InterPro"/>
</dbReference>
<evidence type="ECO:0000313" key="3">
    <source>
        <dbReference type="Proteomes" id="UP000295443"/>
    </source>
</evidence>
<evidence type="ECO:0000313" key="2">
    <source>
        <dbReference type="EMBL" id="TCJ15503.1"/>
    </source>
</evidence>
<sequence length="298" mass="31878">MLQRILLLACLLCGQTAHAALNVLACEPEWAALTSELAGDHANVSSATTARQDPHHIQARPSLIAKARNADLLVCTGADLEIGWLPLLQREAGNPRIQTGQPGLFEAARYVALLEKPTSLSRAQGDVHADGNPHIQTDPRNLLKVADALAARLAELDPGQAAYYAGRNRSFQTRMNKAIAGWEKAAAGLRGLPVVVHHKSWSYLAAWLGLNVVADLEPKPGIDPSAAYLAQVLERLKTTPARMILRTAYQSDKPSAWLAERAGIPAIELPFTVGGSAGATDLFSLFDDTIAKLVAAAR</sequence>
<organism evidence="2 3">
    <name type="scientific">Parasulfuritortus cantonensis</name>
    <dbReference type="NCBI Taxonomy" id="2528202"/>
    <lineage>
        <taxon>Bacteria</taxon>
        <taxon>Pseudomonadati</taxon>
        <taxon>Pseudomonadota</taxon>
        <taxon>Betaproteobacteria</taxon>
        <taxon>Nitrosomonadales</taxon>
        <taxon>Thiobacillaceae</taxon>
        <taxon>Parasulfuritortus</taxon>
    </lineage>
</organism>
<dbReference type="EMBL" id="SJZB01000026">
    <property type="protein sequence ID" value="TCJ15503.1"/>
    <property type="molecule type" value="Genomic_DNA"/>
</dbReference>
<dbReference type="CDD" id="cd01145">
    <property type="entry name" value="TroA_c"/>
    <property type="match status" value="1"/>
</dbReference>
<keyword evidence="3" id="KW-1185">Reference proteome</keyword>
<feature type="signal peptide" evidence="1">
    <location>
        <begin position="1"/>
        <end position="19"/>
    </location>
</feature>
<dbReference type="PANTHER" id="PTHR42953:SF2">
    <property type="entry name" value="ADHESION PROTEIN"/>
    <property type="match status" value="1"/>
</dbReference>
<dbReference type="InterPro" id="IPR006127">
    <property type="entry name" value="ZnuA-like"/>
</dbReference>
<proteinExistence type="predicted"/>
<dbReference type="GO" id="GO:0030001">
    <property type="term" value="P:metal ion transport"/>
    <property type="evidence" value="ECO:0007669"/>
    <property type="project" value="InterPro"/>
</dbReference>
<evidence type="ECO:0000256" key="1">
    <source>
        <dbReference type="SAM" id="SignalP"/>
    </source>
</evidence>
<dbReference type="AlphaFoldDB" id="A0A4R1BEJ4"/>
<accession>A0A4R1BEJ4</accession>
<dbReference type="Gene3D" id="3.40.50.1980">
    <property type="entry name" value="Nitrogenase molybdenum iron protein domain"/>
    <property type="match status" value="2"/>
</dbReference>
<dbReference type="Pfam" id="PF01297">
    <property type="entry name" value="ZnuA"/>
    <property type="match status" value="1"/>
</dbReference>